<feature type="transmembrane region" description="Helical" evidence="1">
    <location>
        <begin position="9"/>
        <end position="27"/>
    </location>
</feature>
<gene>
    <name evidence="2" type="ORF">CV102_10645</name>
</gene>
<keyword evidence="1" id="KW-0472">Membrane</keyword>
<feature type="transmembrane region" description="Helical" evidence="1">
    <location>
        <begin position="33"/>
        <end position="51"/>
    </location>
</feature>
<dbReference type="RefSeq" id="WP_148857956.1">
    <property type="nucleotide sequence ID" value="NZ_PHNJ01000004.1"/>
</dbReference>
<reference evidence="2" key="1">
    <citation type="submission" date="2017-11" db="EMBL/GenBank/DDBJ databases">
        <authorList>
            <person name="Kajale S.C."/>
            <person name="Sharma A."/>
        </authorList>
    </citation>
    <scope>NUCLEOTIDE SEQUENCE</scope>
    <source>
        <strain evidence="2">LS1_42</strain>
    </source>
</reference>
<keyword evidence="3" id="KW-1185">Reference proteome</keyword>
<dbReference type="Pfam" id="PF26161">
    <property type="entry name" value="DUF8044"/>
    <property type="match status" value="1"/>
</dbReference>
<dbReference type="AlphaFoldDB" id="A0A8J8Q5L2"/>
<sequence length="92" mass="10023">MPTSRRHRYVRLQVTWLLGALLGLVALEAFSPGAFFLLAVLGFVVLNELLIPAEVDPRWRGRIRRITVVAIAGAAVVVAVRTIQLIAPGVLP</sequence>
<evidence type="ECO:0000256" key="1">
    <source>
        <dbReference type="SAM" id="Phobius"/>
    </source>
</evidence>
<accession>A0A8J8Q5L2</accession>
<keyword evidence="1" id="KW-0812">Transmembrane</keyword>
<evidence type="ECO:0000313" key="2">
    <source>
        <dbReference type="EMBL" id="TYL38953.1"/>
    </source>
</evidence>
<feature type="transmembrane region" description="Helical" evidence="1">
    <location>
        <begin position="63"/>
        <end position="87"/>
    </location>
</feature>
<organism evidence="2 3">
    <name type="scientific">Natronococcus pandeyae</name>
    <dbReference type="NCBI Taxonomy" id="2055836"/>
    <lineage>
        <taxon>Archaea</taxon>
        <taxon>Methanobacteriati</taxon>
        <taxon>Methanobacteriota</taxon>
        <taxon>Stenosarchaea group</taxon>
        <taxon>Halobacteria</taxon>
        <taxon>Halobacteriales</taxon>
        <taxon>Natrialbaceae</taxon>
        <taxon>Natronococcus</taxon>
    </lineage>
</organism>
<dbReference type="InterPro" id="IPR058357">
    <property type="entry name" value="DUF8044"/>
</dbReference>
<dbReference type="Proteomes" id="UP000766904">
    <property type="component" value="Unassembled WGS sequence"/>
</dbReference>
<name>A0A8J8Q5L2_9EURY</name>
<protein>
    <submittedName>
        <fullName evidence="2">Uncharacterized protein</fullName>
    </submittedName>
</protein>
<keyword evidence="1" id="KW-1133">Transmembrane helix</keyword>
<comment type="caution">
    <text evidence="2">The sequence shown here is derived from an EMBL/GenBank/DDBJ whole genome shotgun (WGS) entry which is preliminary data.</text>
</comment>
<evidence type="ECO:0000313" key="3">
    <source>
        <dbReference type="Proteomes" id="UP000766904"/>
    </source>
</evidence>
<proteinExistence type="predicted"/>
<dbReference type="EMBL" id="PHNJ01000004">
    <property type="protein sequence ID" value="TYL38953.1"/>
    <property type="molecule type" value="Genomic_DNA"/>
</dbReference>